<reference evidence="1 2" key="1">
    <citation type="journal article" date="2024" name="bioRxiv">
        <title>A reference genome for Trichogramma kaykai: A tiny desert-dwelling parasitoid wasp with competing sex-ratio distorters.</title>
        <authorList>
            <person name="Culotta J."/>
            <person name="Lindsey A.R."/>
        </authorList>
    </citation>
    <scope>NUCLEOTIDE SEQUENCE [LARGE SCALE GENOMIC DNA]</scope>
    <source>
        <strain evidence="1 2">KSX58</strain>
    </source>
</reference>
<proteinExistence type="predicted"/>
<evidence type="ECO:0000313" key="2">
    <source>
        <dbReference type="Proteomes" id="UP001627154"/>
    </source>
</evidence>
<comment type="caution">
    <text evidence="1">The sequence shown here is derived from an EMBL/GenBank/DDBJ whole genome shotgun (WGS) entry which is preliminary data.</text>
</comment>
<dbReference type="AlphaFoldDB" id="A0ABD2WPW0"/>
<keyword evidence="2" id="KW-1185">Reference proteome</keyword>
<name>A0ABD2WPW0_9HYME</name>
<evidence type="ECO:0000313" key="1">
    <source>
        <dbReference type="EMBL" id="KAL3395152.1"/>
    </source>
</evidence>
<accession>A0ABD2WPW0</accession>
<protein>
    <submittedName>
        <fullName evidence="1">Uncharacterized protein</fullName>
    </submittedName>
</protein>
<dbReference type="Proteomes" id="UP001627154">
    <property type="component" value="Unassembled WGS sequence"/>
</dbReference>
<organism evidence="1 2">
    <name type="scientific">Trichogramma kaykai</name>
    <dbReference type="NCBI Taxonomy" id="54128"/>
    <lineage>
        <taxon>Eukaryota</taxon>
        <taxon>Metazoa</taxon>
        <taxon>Ecdysozoa</taxon>
        <taxon>Arthropoda</taxon>
        <taxon>Hexapoda</taxon>
        <taxon>Insecta</taxon>
        <taxon>Pterygota</taxon>
        <taxon>Neoptera</taxon>
        <taxon>Endopterygota</taxon>
        <taxon>Hymenoptera</taxon>
        <taxon>Apocrita</taxon>
        <taxon>Proctotrupomorpha</taxon>
        <taxon>Chalcidoidea</taxon>
        <taxon>Trichogrammatidae</taxon>
        <taxon>Trichogramma</taxon>
    </lineage>
</organism>
<sequence>MSYDEGYSILKKNEELELTIASRPTSRTHMNLVVKGPRANIRIRPHLELFVADLFTYDYCQSRLPYVVCRMLAEKMDHADLLRPCEQTDENLGL</sequence>
<dbReference type="EMBL" id="JBJJXI010000085">
    <property type="protein sequence ID" value="KAL3395152.1"/>
    <property type="molecule type" value="Genomic_DNA"/>
</dbReference>
<gene>
    <name evidence="1" type="ORF">TKK_010762</name>
</gene>